<comment type="caution">
    <text evidence="1">The sequence shown here is derived from an EMBL/GenBank/DDBJ whole genome shotgun (WGS) entry which is preliminary data.</text>
</comment>
<dbReference type="EMBL" id="JBEPMC010000014">
    <property type="protein sequence ID" value="MET3582907.1"/>
    <property type="molecule type" value="Genomic_DNA"/>
</dbReference>
<reference evidence="1 2" key="1">
    <citation type="submission" date="2024-06" db="EMBL/GenBank/DDBJ databases">
        <title>Genomic Encyclopedia of Type Strains, Phase IV (KMG-IV): sequencing the most valuable type-strain genomes for metagenomic binning, comparative biology and taxonomic classification.</title>
        <authorList>
            <person name="Goeker M."/>
        </authorList>
    </citation>
    <scope>NUCLEOTIDE SEQUENCE [LARGE SCALE GENOMIC DNA]</scope>
    <source>
        <strain evidence="1 2">DSM 100022</strain>
    </source>
</reference>
<accession>A0ABV2GXX5</accession>
<gene>
    <name evidence="1" type="ORF">ABID19_005969</name>
</gene>
<dbReference type="Proteomes" id="UP001549204">
    <property type="component" value="Unassembled WGS sequence"/>
</dbReference>
<sequence length="294" mass="32666">MNMISALNHLFIIRDSHASKQLDLLKKALYADQIIPYLGPGLLRLKTVEPSVPHTPETVAAALNARAPAPSKIRTNMWSVAQFIEQRRHRRTLQAWMAEIFAGPVAPTVFHAWLATLPLSLIVDSWYDGAMRAALAETGRTDVIEIQGVTRADAITDIWTRTYDLGGRELQPGSAATTVLYTPHGSIRPAANFLVADSDYVETLTEIDIQTPIPQVMKERRTNRGFLFFGCRFDDQMLRTYARQIMKRSQGPHFAVIDSATLTKNERRFLAANAITVIDMPAGEAAARLAAARV</sequence>
<protein>
    <recommendedName>
        <fullName evidence="3">SIR2 family protein</fullName>
    </recommendedName>
</protein>
<proteinExistence type="predicted"/>
<keyword evidence="2" id="KW-1185">Reference proteome</keyword>
<evidence type="ECO:0000313" key="2">
    <source>
        <dbReference type="Proteomes" id="UP001549204"/>
    </source>
</evidence>
<dbReference type="RefSeq" id="WP_263806560.1">
    <property type="nucleotide sequence ID" value="NZ_JBEPMC010000014.1"/>
</dbReference>
<dbReference type="Pfam" id="PF13289">
    <property type="entry name" value="SIR2_2"/>
    <property type="match status" value="1"/>
</dbReference>
<organism evidence="1 2">
    <name type="scientific">Mesorhizobium robiniae</name>
    <dbReference type="NCBI Taxonomy" id="559315"/>
    <lineage>
        <taxon>Bacteria</taxon>
        <taxon>Pseudomonadati</taxon>
        <taxon>Pseudomonadota</taxon>
        <taxon>Alphaproteobacteria</taxon>
        <taxon>Hyphomicrobiales</taxon>
        <taxon>Phyllobacteriaceae</taxon>
        <taxon>Mesorhizobium</taxon>
    </lineage>
</organism>
<name>A0ABV2GXX5_9HYPH</name>
<evidence type="ECO:0000313" key="1">
    <source>
        <dbReference type="EMBL" id="MET3582907.1"/>
    </source>
</evidence>
<evidence type="ECO:0008006" key="3">
    <source>
        <dbReference type="Google" id="ProtNLM"/>
    </source>
</evidence>